<keyword evidence="3" id="KW-0540">Nuclease</keyword>
<dbReference type="Proteomes" id="UP001429601">
    <property type="component" value="Unassembled WGS sequence"/>
</dbReference>
<feature type="domain" description="Restriction endonuclease type IV Mrr" evidence="2">
    <location>
        <begin position="17"/>
        <end position="131"/>
    </location>
</feature>
<evidence type="ECO:0000313" key="4">
    <source>
        <dbReference type="Proteomes" id="UP001429601"/>
    </source>
</evidence>
<protein>
    <submittedName>
        <fullName evidence="3">Restriction endonuclease</fullName>
    </submittedName>
</protein>
<proteinExistence type="predicted"/>
<name>A0ABX0Q518_9GAMM</name>
<dbReference type="GO" id="GO:0004519">
    <property type="term" value="F:endonuclease activity"/>
    <property type="evidence" value="ECO:0007669"/>
    <property type="project" value="UniProtKB-KW"/>
</dbReference>
<evidence type="ECO:0000259" key="2">
    <source>
        <dbReference type="Pfam" id="PF04471"/>
    </source>
</evidence>
<organism evidence="3 4">
    <name type="scientific">Luteibacter jiangsuensis</name>
    <dbReference type="NCBI Taxonomy" id="637577"/>
    <lineage>
        <taxon>Bacteria</taxon>
        <taxon>Pseudomonadati</taxon>
        <taxon>Pseudomonadota</taxon>
        <taxon>Gammaproteobacteria</taxon>
        <taxon>Lysobacterales</taxon>
        <taxon>Rhodanobacteraceae</taxon>
        <taxon>Luteibacter</taxon>
    </lineage>
</organism>
<dbReference type="SUPFAM" id="SSF52980">
    <property type="entry name" value="Restriction endonuclease-like"/>
    <property type="match status" value="1"/>
</dbReference>
<dbReference type="InterPro" id="IPR011856">
    <property type="entry name" value="tRNA_endonuc-like_dom_sf"/>
</dbReference>
<reference evidence="3 4" key="1">
    <citation type="journal article" date="2011" name="Curr. Microbiol.">
        <title>Luteibacter jiangsuensis sp. nov.: a methamidophos-degrading bacterium isolated from a methamidophos-manufacturing factory.</title>
        <authorList>
            <person name="Wang L."/>
            <person name="Wang G.L."/>
            <person name="Li S.P."/>
            <person name="Jiang J.D."/>
        </authorList>
    </citation>
    <scope>NUCLEOTIDE SEQUENCE [LARGE SCALE GENOMIC DNA]</scope>
    <source>
        <strain evidence="3 4">CGMCC 1.10133</strain>
    </source>
</reference>
<dbReference type="RefSeq" id="WP_167126465.1">
    <property type="nucleotide sequence ID" value="NZ_JAAQQR010000004.1"/>
</dbReference>
<keyword evidence="3" id="KW-0255">Endonuclease</keyword>
<keyword evidence="1" id="KW-1133">Transmembrane helix</keyword>
<comment type="caution">
    <text evidence="3">The sequence shown here is derived from an EMBL/GenBank/DDBJ whole genome shotgun (WGS) entry which is preliminary data.</text>
</comment>
<dbReference type="Gene3D" id="3.40.1350.10">
    <property type="match status" value="1"/>
</dbReference>
<keyword evidence="1" id="KW-0812">Transmembrane</keyword>
<dbReference type="Pfam" id="PF04471">
    <property type="entry name" value="Mrr_cat"/>
    <property type="match status" value="1"/>
</dbReference>
<dbReference type="PANTHER" id="PTHR30015">
    <property type="entry name" value="MRR RESTRICTION SYSTEM PROTEIN"/>
    <property type="match status" value="1"/>
</dbReference>
<feature type="transmembrane region" description="Helical" evidence="1">
    <location>
        <begin position="168"/>
        <end position="189"/>
    </location>
</feature>
<gene>
    <name evidence="3" type="ORF">HBF26_12035</name>
</gene>
<evidence type="ECO:0000256" key="1">
    <source>
        <dbReference type="SAM" id="Phobius"/>
    </source>
</evidence>
<accession>A0ABX0Q518</accession>
<dbReference type="InterPro" id="IPR011335">
    <property type="entry name" value="Restrct_endonuc-II-like"/>
</dbReference>
<dbReference type="EMBL" id="JAAQQR010000004">
    <property type="protein sequence ID" value="NID05620.1"/>
    <property type="molecule type" value="Genomic_DNA"/>
</dbReference>
<dbReference type="InterPro" id="IPR007560">
    <property type="entry name" value="Restrct_endonuc_IV_Mrr"/>
</dbReference>
<evidence type="ECO:0000313" key="3">
    <source>
        <dbReference type="EMBL" id="NID05620.1"/>
    </source>
</evidence>
<keyword evidence="4" id="KW-1185">Reference proteome</keyword>
<dbReference type="PANTHER" id="PTHR30015:SF7">
    <property type="entry name" value="TYPE IV METHYL-DIRECTED RESTRICTION ENZYME ECOKMRR"/>
    <property type="match status" value="1"/>
</dbReference>
<sequence length="272" mass="30064">MSTGFKPVDHRYDDALSRVSWDAFERLVAEHYRGLGYEVVHTGTGVGANRTDGGIDLKLLRDQETVVVQCKHWNCWKVPHNDVHQLIGVMHTAGATRAIVITSGEFTRAALEAAEKFPHIRLIDGKMVRAMLGPVEEPAMPHATMDAMPSWTRHARSPRRTRASRGPIFAATGALVTLAAAVAMLYGYYDREIHHAQLKAVRTALSRIDQTAHSARSAPLFPPRASNNPMSTLNGHPAIVHDAPMTKTDIAEWEKKNAESMRILEKTTPSLP</sequence>
<keyword evidence="3" id="KW-0378">Hydrolase</keyword>
<keyword evidence="1" id="KW-0472">Membrane</keyword>
<dbReference type="InterPro" id="IPR052906">
    <property type="entry name" value="Type_IV_Methyl-Rstrct_Enzyme"/>
</dbReference>